<organism evidence="1 2">
    <name type="scientific">Candidatus Aramenus sulfurataquae</name>
    <dbReference type="NCBI Taxonomy" id="1326980"/>
    <lineage>
        <taxon>Archaea</taxon>
        <taxon>Thermoproteota</taxon>
        <taxon>Thermoprotei</taxon>
        <taxon>Sulfolobales</taxon>
        <taxon>Sulfolobaceae</taxon>
        <taxon>Candidatus Aramenus</taxon>
    </lineage>
</organism>
<dbReference type="AlphaFoldDB" id="W7KGV9"/>
<accession>W7KGV9</accession>
<protein>
    <submittedName>
        <fullName evidence="1">Uncharacterized protein</fullName>
    </submittedName>
</protein>
<dbReference type="EMBL" id="ASRH01000024">
    <property type="protein sequence ID" value="EWG06440.1"/>
    <property type="molecule type" value="Genomic_DNA"/>
</dbReference>
<sequence length="134" mass="15350">MAEPMSMLTNELTGIVDGVDIVPEDGTAIITVDNENLRLSMEVRPSYVFGDPHGFEILMITLLLKKERKEYEYYIFTHNKDTAIPYVVAYKNGKIKQVHSRYYVASLSGLKHIFLEAKKGKVPRAIREIFSPVW</sequence>
<dbReference type="Proteomes" id="UP000054284">
    <property type="component" value="Unassembled WGS sequence"/>
</dbReference>
<evidence type="ECO:0000313" key="1">
    <source>
        <dbReference type="EMBL" id="EWG06440.1"/>
    </source>
</evidence>
<name>W7KGV9_9CREN</name>
<gene>
    <name evidence="1" type="ORF">ASUL_09534</name>
</gene>
<keyword evidence="2" id="KW-1185">Reference proteome</keyword>
<evidence type="ECO:0000313" key="2">
    <source>
        <dbReference type="Proteomes" id="UP000054284"/>
    </source>
</evidence>
<comment type="caution">
    <text evidence="1">The sequence shown here is derived from an EMBL/GenBank/DDBJ whole genome shotgun (WGS) entry which is preliminary data.</text>
</comment>
<proteinExistence type="predicted"/>
<reference evidence="1 2" key="1">
    <citation type="journal article" date="2014" name="Genome Announc.">
        <title>Draft Genome Sequence of the Sulfolobales Archaeon AZ1, Obtained through Metagenomic Analysis of a Mexican Hot Spring.</title>
        <authorList>
            <person name="Servin-Garciduenas L.E."/>
            <person name="Martinez-Romero E."/>
        </authorList>
    </citation>
    <scope>NUCLEOTIDE SEQUENCE [LARGE SCALE GENOMIC DNA]</scope>
    <source>
        <strain evidence="1">AZ1-illumnia</strain>
    </source>
</reference>